<dbReference type="AlphaFoldDB" id="A0A370DFS1"/>
<sequence length="262" mass="30473">MTFDKNNNIFVVISEPRTGSTVLTHKLELIDNVSCQGEIFHPDNIHSSVTSDSIPTLQQRQSSPIEFLSKVVEQTYLQRGNSKLIGFKLFFDHNEEILKYVIEKKTPIVLLERTNKLAQYSSLKIAQKTGIWNSGDTISKEQEELNKKRGKKVSFSMIEFIGYSLRSSYRFKSLIKKLKKSNSPYYYMKYESMFDAKEWENMINFLHIESANSNINPSYKKQNKGSIFDRFSNKNYAYYCCKLLMTIPFIPNSIKPISNIFD</sequence>
<dbReference type="EMBL" id="QFXC01000008">
    <property type="protein sequence ID" value="RDH83768.1"/>
    <property type="molecule type" value="Genomic_DNA"/>
</dbReference>
<gene>
    <name evidence="1" type="ORF">DIZ80_06420</name>
</gene>
<reference evidence="1 2" key="1">
    <citation type="journal article" date="2018" name="ISME J.">
        <title>Endosymbiont genomes yield clues of tubeworm success.</title>
        <authorList>
            <person name="Li Y."/>
            <person name="Liles M.R."/>
            <person name="Halanych K.M."/>
        </authorList>
    </citation>
    <scope>NUCLEOTIDE SEQUENCE [LARGE SCALE GENOMIC DNA]</scope>
    <source>
        <strain evidence="1">A1464</strain>
    </source>
</reference>
<dbReference type="Gene3D" id="3.40.50.300">
    <property type="entry name" value="P-loop containing nucleotide triphosphate hydrolases"/>
    <property type="match status" value="1"/>
</dbReference>
<dbReference type="InterPro" id="IPR027417">
    <property type="entry name" value="P-loop_NTPase"/>
</dbReference>
<evidence type="ECO:0008006" key="3">
    <source>
        <dbReference type="Google" id="ProtNLM"/>
    </source>
</evidence>
<name>A0A370DFS1_9GAMM</name>
<keyword evidence="2" id="KW-1185">Reference proteome</keyword>
<organism evidence="1 2">
    <name type="scientific">endosymbiont of Galathealinum brachiosum</name>
    <dbReference type="NCBI Taxonomy" id="2200906"/>
    <lineage>
        <taxon>Bacteria</taxon>
        <taxon>Pseudomonadati</taxon>
        <taxon>Pseudomonadota</taxon>
        <taxon>Gammaproteobacteria</taxon>
        <taxon>sulfur-oxidizing symbionts</taxon>
    </lineage>
</organism>
<comment type="caution">
    <text evidence="1">The sequence shown here is derived from an EMBL/GenBank/DDBJ whole genome shotgun (WGS) entry which is preliminary data.</text>
</comment>
<evidence type="ECO:0000313" key="1">
    <source>
        <dbReference type="EMBL" id="RDH83768.1"/>
    </source>
</evidence>
<evidence type="ECO:0000313" key="2">
    <source>
        <dbReference type="Proteomes" id="UP000254266"/>
    </source>
</evidence>
<dbReference type="Proteomes" id="UP000254266">
    <property type="component" value="Unassembled WGS sequence"/>
</dbReference>
<proteinExistence type="predicted"/>
<dbReference type="SUPFAM" id="SSF52540">
    <property type="entry name" value="P-loop containing nucleoside triphosphate hydrolases"/>
    <property type="match status" value="1"/>
</dbReference>
<protein>
    <recommendedName>
        <fullName evidence="3">Sulphotransferase Stf0 domain-containing protein</fullName>
    </recommendedName>
</protein>
<accession>A0A370DFS1</accession>